<dbReference type="GO" id="GO:0004315">
    <property type="term" value="F:3-oxoacyl-[acyl-carrier-protein] synthase activity"/>
    <property type="evidence" value="ECO:0007669"/>
    <property type="project" value="InterPro"/>
</dbReference>
<evidence type="ECO:0000259" key="4">
    <source>
        <dbReference type="Pfam" id="PF08545"/>
    </source>
</evidence>
<keyword evidence="6" id="KW-1185">Reference proteome</keyword>
<dbReference type="InterPro" id="IPR013747">
    <property type="entry name" value="ACP_syn_III_C"/>
</dbReference>
<organism evidence="5 6">
    <name type="scientific">Williamwhitmania taraxaci</name>
    <dbReference type="NCBI Taxonomy" id="1640674"/>
    <lineage>
        <taxon>Bacteria</taxon>
        <taxon>Pseudomonadati</taxon>
        <taxon>Bacteroidota</taxon>
        <taxon>Bacteroidia</taxon>
        <taxon>Bacteroidales</taxon>
        <taxon>Williamwhitmaniaceae</taxon>
        <taxon>Williamwhitmania</taxon>
    </lineage>
</organism>
<dbReference type="STRING" id="1640674.SAMN05216323_10658"/>
<feature type="domain" description="Beta-ketoacyl-[acyl-carrier-protein] synthase III N-terminal" evidence="4">
    <location>
        <begin position="168"/>
        <end position="243"/>
    </location>
</feature>
<evidence type="ECO:0000313" key="5">
    <source>
        <dbReference type="EMBL" id="SDC95037.1"/>
    </source>
</evidence>
<gene>
    <name evidence="5" type="ORF">SAMN05216323_10658</name>
</gene>
<sequence>MKSNSGVISMGGYYPGKAFPVKSLAGFVNYLKANTHLPVEYIQEIETTGQHPGWSESNEDGWVNQPWYDAWIQTLPEKKRQNPFQGGKFRCRVPMDPESIRSSRFPHPMLASDAETIAGAMAIFSSGLSKEDIDLVIVSSLVPDRHVPLNASLVQHKLQLPNAGAYNMDTCCSSFITMMETAMALVNTGVKKNILIVASSLDSIINDKSTYYSVCTGDAAVAGIVSKVEEGCGYITSASISNGARHEAIVFQSRQPLLFKGTSQGPTHEQECVTFLNPELTRQIGATAQEDMLHVVSKALDKRGLSSKHIDFAAFHQPVKWAPHAWREAIGLAPEKIVETYELYGNIACAAAATNMLVALERKLIKANDNLLIASSGVGENHIALLQKVSVKLVENMNRYTGGTSTEKLQPAKNLVVH</sequence>
<dbReference type="SUPFAM" id="SSF53901">
    <property type="entry name" value="Thiolase-like"/>
    <property type="match status" value="1"/>
</dbReference>
<accession>A0A1G6QTI4</accession>
<dbReference type="AlphaFoldDB" id="A0A1G6QTI4"/>
<dbReference type="InterPro" id="IPR016039">
    <property type="entry name" value="Thiolase-like"/>
</dbReference>
<dbReference type="GO" id="GO:0006633">
    <property type="term" value="P:fatty acid biosynthetic process"/>
    <property type="evidence" value="ECO:0007669"/>
    <property type="project" value="InterPro"/>
</dbReference>
<feature type="domain" description="Beta-ketoacyl-[acyl-carrier-protein] synthase III C-terminal" evidence="3">
    <location>
        <begin position="300"/>
        <end position="385"/>
    </location>
</feature>
<dbReference type="InterPro" id="IPR013751">
    <property type="entry name" value="ACP_syn_III_N"/>
</dbReference>
<dbReference type="RefSeq" id="WP_092440123.1">
    <property type="nucleotide sequence ID" value="NZ_FMYP01000065.1"/>
</dbReference>
<reference evidence="5 6" key="1">
    <citation type="submission" date="2016-09" db="EMBL/GenBank/DDBJ databases">
        <authorList>
            <person name="Capua I."/>
            <person name="De Benedictis P."/>
            <person name="Joannis T."/>
            <person name="Lombin L.H."/>
            <person name="Cattoli G."/>
        </authorList>
    </citation>
    <scope>NUCLEOTIDE SEQUENCE [LARGE SCALE GENOMIC DNA]</scope>
    <source>
        <strain evidence="5 6">A7P-90m</strain>
    </source>
</reference>
<keyword evidence="1" id="KW-0808">Transferase</keyword>
<dbReference type="GO" id="GO:0044550">
    <property type="term" value="P:secondary metabolite biosynthetic process"/>
    <property type="evidence" value="ECO:0007669"/>
    <property type="project" value="TreeGrafter"/>
</dbReference>
<keyword evidence="2" id="KW-0012">Acyltransferase</keyword>
<evidence type="ECO:0000256" key="1">
    <source>
        <dbReference type="ARBA" id="ARBA00022679"/>
    </source>
</evidence>
<evidence type="ECO:0000256" key="2">
    <source>
        <dbReference type="ARBA" id="ARBA00023315"/>
    </source>
</evidence>
<dbReference type="Proteomes" id="UP000199452">
    <property type="component" value="Unassembled WGS sequence"/>
</dbReference>
<dbReference type="OrthoDB" id="9815506at2"/>
<proteinExistence type="predicted"/>
<evidence type="ECO:0000259" key="3">
    <source>
        <dbReference type="Pfam" id="PF08541"/>
    </source>
</evidence>
<dbReference type="PANTHER" id="PTHR34069">
    <property type="entry name" value="3-OXOACYL-[ACYL-CARRIER-PROTEIN] SYNTHASE 3"/>
    <property type="match status" value="1"/>
</dbReference>
<dbReference type="Pfam" id="PF08541">
    <property type="entry name" value="ACP_syn_III_C"/>
    <property type="match status" value="1"/>
</dbReference>
<dbReference type="EMBL" id="FMYP01000065">
    <property type="protein sequence ID" value="SDC95037.1"/>
    <property type="molecule type" value="Genomic_DNA"/>
</dbReference>
<protein>
    <submittedName>
        <fullName evidence="5">3-oxoacyl-[acyl-carrier-protein] synthase III</fullName>
    </submittedName>
</protein>
<evidence type="ECO:0000313" key="6">
    <source>
        <dbReference type="Proteomes" id="UP000199452"/>
    </source>
</evidence>
<dbReference type="Gene3D" id="3.40.47.10">
    <property type="match status" value="1"/>
</dbReference>
<name>A0A1G6QTI4_9BACT</name>
<dbReference type="PANTHER" id="PTHR34069:SF2">
    <property type="entry name" value="BETA-KETOACYL-[ACYL-CARRIER-PROTEIN] SYNTHASE III"/>
    <property type="match status" value="1"/>
</dbReference>
<dbReference type="Pfam" id="PF08545">
    <property type="entry name" value="ACP_syn_III"/>
    <property type="match status" value="1"/>
</dbReference>